<protein>
    <submittedName>
        <fullName evidence="3">GNAT family N-acetyltransferase</fullName>
    </submittedName>
</protein>
<dbReference type="EMBL" id="JAMPKK010000055">
    <property type="protein sequence ID" value="MEP0866951.1"/>
    <property type="molecule type" value="Genomic_DNA"/>
</dbReference>
<dbReference type="InterPro" id="IPR016181">
    <property type="entry name" value="Acyl_CoA_acyltransferase"/>
</dbReference>
<proteinExistence type="predicted"/>
<dbReference type="SUPFAM" id="SSF55729">
    <property type="entry name" value="Acyl-CoA N-acyltransferases (Nat)"/>
    <property type="match status" value="1"/>
</dbReference>
<dbReference type="PROSITE" id="PS51186">
    <property type="entry name" value="GNAT"/>
    <property type="match status" value="1"/>
</dbReference>
<evidence type="ECO:0000256" key="1">
    <source>
        <dbReference type="ARBA" id="ARBA00022679"/>
    </source>
</evidence>
<organism evidence="3 4">
    <name type="scientific">Funiculus sociatus GB2-A5</name>
    <dbReference type="NCBI Taxonomy" id="2933946"/>
    <lineage>
        <taxon>Bacteria</taxon>
        <taxon>Bacillati</taxon>
        <taxon>Cyanobacteriota</taxon>
        <taxon>Cyanophyceae</taxon>
        <taxon>Coleofasciculales</taxon>
        <taxon>Coleofasciculaceae</taxon>
        <taxon>Funiculus</taxon>
    </lineage>
</organism>
<evidence type="ECO:0000313" key="4">
    <source>
        <dbReference type="Proteomes" id="UP001442494"/>
    </source>
</evidence>
<dbReference type="Proteomes" id="UP001442494">
    <property type="component" value="Unassembled WGS sequence"/>
</dbReference>
<feature type="domain" description="N-acetyltransferase" evidence="2">
    <location>
        <begin position="13"/>
        <end position="157"/>
    </location>
</feature>
<dbReference type="Pfam" id="PF00583">
    <property type="entry name" value="Acetyltransf_1"/>
    <property type="match status" value="1"/>
</dbReference>
<dbReference type="CDD" id="cd04301">
    <property type="entry name" value="NAT_SF"/>
    <property type="match status" value="1"/>
</dbReference>
<dbReference type="InterPro" id="IPR000182">
    <property type="entry name" value="GNAT_dom"/>
</dbReference>
<dbReference type="PANTHER" id="PTHR13947">
    <property type="entry name" value="GNAT FAMILY N-ACETYLTRANSFERASE"/>
    <property type="match status" value="1"/>
</dbReference>
<name>A0ABV0JU11_9CYAN</name>
<gene>
    <name evidence="3" type="ORF">NDI37_21085</name>
</gene>
<dbReference type="PANTHER" id="PTHR13947:SF37">
    <property type="entry name" value="LD18367P"/>
    <property type="match status" value="1"/>
</dbReference>
<accession>A0ABV0JU11</accession>
<keyword evidence="1" id="KW-0808">Transferase</keyword>
<sequence length="157" mass="18651">MIEIKPIQSHQVEEVKRVIVEVACEIWQLPEEEIARYDAMSDIDDMRSHYFDNNGTFLVLIDDSRVVGSGAIRRLNDDICELKRMWFFKDYRGRGLGMKMAQMLLHFARKTGYKKVRLDTTDKEKQAQALKLYKRLGFYFIERYNDGFCTVFMEKML</sequence>
<comment type="caution">
    <text evidence="3">The sequence shown here is derived from an EMBL/GenBank/DDBJ whole genome shotgun (WGS) entry which is preliminary data.</text>
</comment>
<dbReference type="Gene3D" id="3.40.630.30">
    <property type="match status" value="1"/>
</dbReference>
<evidence type="ECO:0000259" key="2">
    <source>
        <dbReference type="PROSITE" id="PS51186"/>
    </source>
</evidence>
<evidence type="ECO:0000313" key="3">
    <source>
        <dbReference type="EMBL" id="MEP0866951.1"/>
    </source>
</evidence>
<reference evidence="3 4" key="1">
    <citation type="submission" date="2022-04" db="EMBL/GenBank/DDBJ databases">
        <title>Positive selection, recombination, and allopatry shape intraspecific diversity of widespread and dominant cyanobacteria.</title>
        <authorList>
            <person name="Wei J."/>
            <person name="Shu W."/>
            <person name="Hu C."/>
        </authorList>
    </citation>
    <scope>NUCLEOTIDE SEQUENCE [LARGE SCALE GENOMIC DNA]</scope>
    <source>
        <strain evidence="3 4">GB2-A5</strain>
    </source>
</reference>
<keyword evidence="4" id="KW-1185">Reference proteome</keyword>
<dbReference type="RefSeq" id="WP_190420715.1">
    <property type="nucleotide sequence ID" value="NZ_JAMPKK010000055.1"/>
</dbReference>
<dbReference type="InterPro" id="IPR050769">
    <property type="entry name" value="NAT_camello-type"/>
</dbReference>